<evidence type="ECO:0000313" key="2">
    <source>
        <dbReference type="EMBL" id="KAG2635043.1"/>
    </source>
</evidence>
<keyword evidence="3" id="KW-1185">Reference proteome</keyword>
<feature type="compositionally biased region" description="Low complexity" evidence="1">
    <location>
        <begin position="12"/>
        <end position="23"/>
    </location>
</feature>
<feature type="region of interest" description="Disordered" evidence="1">
    <location>
        <begin position="1"/>
        <end position="24"/>
    </location>
</feature>
<gene>
    <name evidence="2" type="ORF">PVAP13_2NG314700</name>
</gene>
<comment type="caution">
    <text evidence="2">The sequence shown here is derived from an EMBL/GenBank/DDBJ whole genome shotgun (WGS) entry which is preliminary data.</text>
</comment>
<reference evidence="2 3" key="1">
    <citation type="submission" date="2020-05" db="EMBL/GenBank/DDBJ databases">
        <title>WGS assembly of Panicum virgatum.</title>
        <authorList>
            <person name="Lovell J.T."/>
            <person name="Jenkins J."/>
            <person name="Shu S."/>
            <person name="Juenger T.E."/>
            <person name="Schmutz J."/>
        </authorList>
    </citation>
    <scope>NUCLEOTIDE SEQUENCE [LARGE SCALE GENOMIC DNA]</scope>
    <source>
        <strain evidence="3">cv. AP13</strain>
    </source>
</reference>
<dbReference type="EMBL" id="CM029040">
    <property type="protein sequence ID" value="KAG2635043.1"/>
    <property type="molecule type" value="Genomic_DNA"/>
</dbReference>
<sequence>MIHAGRVQRVGAQSSRLSAQRSRTCLQTSRKSACDEDVRATHGRQATHGRGVVDLAREELQFMAAPATHGRQAAQAVARLHHVQGLRGLVFEMELGDGGELT</sequence>
<organism evidence="2 3">
    <name type="scientific">Panicum virgatum</name>
    <name type="common">Blackwell switchgrass</name>
    <dbReference type="NCBI Taxonomy" id="38727"/>
    <lineage>
        <taxon>Eukaryota</taxon>
        <taxon>Viridiplantae</taxon>
        <taxon>Streptophyta</taxon>
        <taxon>Embryophyta</taxon>
        <taxon>Tracheophyta</taxon>
        <taxon>Spermatophyta</taxon>
        <taxon>Magnoliopsida</taxon>
        <taxon>Liliopsida</taxon>
        <taxon>Poales</taxon>
        <taxon>Poaceae</taxon>
        <taxon>PACMAD clade</taxon>
        <taxon>Panicoideae</taxon>
        <taxon>Panicodae</taxon>
        <taxon>Paniceae</taxon>
        <taxon>Panicinae</taxon>
        <taxon>Panicum</taxon>
        <taxon>Panicum sect. Hiantes</taxon>
    </lineage>
</organism>
<evidence type="ECO:0000256" key="1">
    <source>
        <dbReference type="SAM" id="MobiDB-lite"/>
    </source>
</evidence>
<accession>A0A8T0VRC5</accession>
<evidence type="ECO:0000313" key="3">
    <source>
        <dbReference type="Proteomes" id="UP000823388"/>
    </source>
</evidence>
<proteinExistence type="predicted"/>
<protein>
    <submittedName>
        <fullName evidence="2">Uncharacterized protein</fullName>
    </submittedName>
</protein>
<name>A0A8T0VRC5_PANVG</name>
<dbReference type="Proteomes" id="UP000823388">
    <property type="component" value="Chromosome 2N"/>
</dbReference>
<dbReference type="AlphaFoldDB" id="A0A8T0VRC5"/>